<evidence type="ECO:0000256" key="1">
    <source>
        <dbReference type="SAM" id="MobiDB-lite"/>
    </source>
</evidence>
<evidence type="ECO:0000313" key="4">
    <source>
        <dbReference type="Proteomes" id="UP000646548"/>
    </source>
</evidence>
<evidence type="ECO:0008006" key="5">
    <source>
        <dbReference type="Google" id="ProtNLM"/>
    </source>
</evidence>
<evidence type="ECO:0000313" key="3">
    <source>
        <dbReference type="EMBL" id="KAF6735972.1"/>
    </source>
</evidence>
<feature type="signal peptide" evidence="2">
    <location>
        <begin position="1"/>
        <end position="19"/>
    </location>
</feature>
<sequence>MRAVSRSAWICLTLARAGGAPSLTQPPLPPAGGASPRVFLIGLTGRQTRRSAVWRSKDRNYAKRKTIKRGNQMSSDCAFREEEREVLGAHRAAAQTRYPDLLLQTEQPRWSRVKAADPAPDEDRQASSPTVVCA</sequence>
<proteinExistence type="predicted"/>
<feature type="region of interest" description="Disordered" evidence="1">
    <location>
        <begin position="107"/>
        <end position="134"/>
    </location>
</feature>
<feature type="chain" id="PRO_5032581724" description="Secreted protein" evidence="2">
    <location>
        <begin position="20"/>
        <end position="134"/>
    </location>
</feature>
<organism evidence="3 4">
    <name type="scientific">Oryzias melastigma</name>
    <name type="common">Marine medaka</name>
    <dbReference type="NCBI Taxonomy" id="30732"/>
    <lineage>
        <taxon>Eukaryota</taxon>
        <taxon>Metazoa</taxon>
        <taxon>Chordata</taxon>
        <taxon>Craniata</taxon>
        <taxon>Vertebrata</taxon>
        <taxon>Euteleostomi</taxon>
        <taxon>Actinopterygii</taxon>
        <taxon>Neopterygii</taxon>
        <taxon>Teleostei</taxon>
        <taxon>Neoteleostei</taxon>
        <taxon>Acanthomorphata</taxon>
        <taxon>Ovalentaria</taxon>
        <taxon>Atherinomorphae</taxon>
        <taxon>Beloniformes</taxon>
        <taxon>Adrianichthyidae</taxon>
        <taxon>Oryziinae</taxon>
        <taxon>Oryzias</taxon>
    </lineage>
</organism>
<name>A0A834KZ78_ORYME</name>
<comment type="caution">
    <text evidence="3">The sequence shown here is derived from an EMBL/GenBank/DDBJ whole genome shotgun (WGS) entry which is preliminary data.</text>
</comment>
<keyword evidence="2" id="KW-0732">Signal</keyword>
<reference evidence="3" key="1">
    <citation type="journal article" name="BMC Genomics">
        <title>Long-read sequencing and de novo genome assembly of marine medaka (Oryzias melastigma).</title>
        <authorList>
            <person name="Liang P."/>
            <person name="Saqib H.S.A."/>
            <person name="Ni X."/>
            <person name="Shen Y."/>
        </authorList>
    </citation>
    <scope>NUCLEOTIDE SEQUENCE</scope>
    <source>
        <strain evidence="3">Bigg-433</strain>
    </source>
</reference>
<protein>
    <recommendedName>
        <fullName evidence="5">Secreted protein</fullName>
    </recommendedName>
</protein>
<evidence type="ECO:0000256" key="2">
    <source>
        <dbReference type="SAM" id="SignalP"/>
    </source>
</evidence>
<gene>
    <name evidence="3" type="ORF">FQA47_020250</name>
</gene>
<dbReference type="AlphaFoldDB" id="A0A834KZ78"/>
<dbReference type="Proteomes" id="UP000646548">
    <property type="component" value="Unassembled WGS sequence"/>
</dbReference>
<accession>A0A834KZ78</accession>
<dbReference type="EMBL" id="WKFB01000098">
    <property type="protein sequence ID" value="KAF6735972.1"/>
    <property type="molecule type" value="Genomic_DNA"/>
</dbReference>